<feature type="compositionally biased region" description="Low complexity" evidence="1">
    <location>
        <begin position="1"/>
        <end position="22"/>
    </location>
</feature>
<dbReference type="AlphaFoldDB" id="A0A6A5CCA6"/>
<name>A0A6A5CCA6_NAEFO</name>
<proteinExistence type="predicted"/>
<comment type="caution">
    <text evidence="2">The sequence shown here is derived from an EMBL/GenBank/DDBJ whole genome shotgun (WGS) entry which is preliminary data.</text>
</comment>
<dbReference type="VEuPathDB" id="AmoebaDB:FDP41_007371"/>
<sequence>MYHKSSSSSHSPSSSSLVPDSASQKHIEDTYAKMRGEVKSVAHAYKMAFGEDYLKNQEKEIEEYRREQHL</sequence>
<organism evidence="2 3">
    <name type="scientific">Naegleria fowleri</name>
    <name type="common">Brain eating amoeba</name>
    <dbReference type="NCBI Taxonomy" id="5763"/>
    <lineage>
        <taxon>Eukaryota</taxon>
        <taxon>Discoba</taxon>
        <taxon>Heterolobosea</taxon>
        <taxon>Tetramitia</taxon>
        <taxon>Eutetramitia</taxon>
        <taxon>Vahlkampfiidae</taxon>
        <taxon>Naegleria</taxon>
    </lineage>
</organism>
<dbReference type="GeneID" id="68114589"/>
<dbReference type="Proteomes" id="UP000444721">
    <property type="component" value="Unassembled WGS sequence"/>
</dbReference>
<evidence type="ECO:0000256" key="1">
    <source>
        <dbReference type="SAM" id="MobiDB-lite"/>
    </source>
</evidence>
<dbReference type="OrthoDB" id="10420907at2759"/>
<accession>A0A6A5CCA6</accession>
<gene>
    <name evidence="2" type="ORF">FDP41_007371</name>
</gene>
<dbReference type="RefSeq" id="XP_044568907.1">
    <property type="nucleotide sequence ID" value="XM_044711109.1"/>
</dbReference>
<protein>
    <submittedName>
        <fullName evidence="2">Uncharacterized protein</fullName>
    </submittedName>
</protein>
<reference evidence="2 3" key="1">
    <citation type="journal article" date="2019" name="Sci. Rep.">
        <title>Nanopore sequencing improves the draft genome of the human pathogenic amoeba Naegleria fowleri.</title>
        <authorList>
            <person name="Liechti N."/>
            <person name="Schurch N."/>
            <person name="Bruggmann R."/>
            <person name="Wittwer M."/>
        </authorList>
    </citation>
    <scope>NUCLEOTIDE SEQUENCE [LARGE SCALE GENOMIC DNA]</scope>
    <source>
        <strain evidence="2 3">ATCC 30894</strain>
    </source>
</reference>
<dbReference type="VEuPathDB" id="AmoebaDB:NfTy_002650"/>
<feature type="region of interest" description="Disordered" evidence="1">
    <location>
        <begin position="1"/>
        <end position="31"/>
    </location>
</feature>
<dbReference type="EMBL" id="VFQX01000003">
    <property type="protein sequence ID" value="KAF0984194.1"/>
    <property type="molecule type" value="Genomic_DNA"/>
</dbReference>
<evidence type="ECO:0000313" key="2">
    <source>
        <dbReference type="EMBL" id="KAF0984194.1"/>
    </source>
</evidence>
<keyword evidence="3" id="KW-1185">Reference proteome</keyword>
<evidence type="ECO:0000313" key="3">
    <source>
        <dbReference type="Proteomes" id="UP000444721"/>
    </source>
</evidence>